<feature type="domain" description="Major facilitator superfamily (MFS) profile" evidence="5">
    <location>
        <begin position="1"/>
        <end position="196"/>
    </location>
</feature>
<dbReference type="GO" id="GO:0022857">
    <property type="term" value="F:transmembrane transporter activity"/>
    <property type="evidence" value="ECO:0007669"/>
    <property type="project" value="InterPro"/>
</dbReference>
<evidence type="ECO:0000256" key="4">
    <source>
        <dbReference type="SAM" id="Phobius"/>
    </source>
</evidence>
<dbReference type="Pfam" id="PF07690">
    <property type="entry name" value="MFS_1"/>
    <property type="match status" value="1"/>
</dbReference>
<evidence type="ECO:0000256" key="1">
    <source>
        <dbReference type="ARBA" id="ARBA00022692"/>
    </source>
</evidence>
<dbReference type="Proteomes" id="UP000254925">
    <property type="component" value="Unassembled WGS sequence"/>
</dbReference>
<dbReference type="RefSeq" id="WP_245571831.1">
    <property type="nucleotide sequence ID" value="NZ_QQBB01000012.1"/>
</dbReference>
<dbReference type="Gene3D" id="1.20.1250.20">
    <property type="entry name" value="MFS general substrate transporter like domains"/>
    <property type="match status" value="1"/>
</dbReference>
<keyword evidence="1 4" id="KW-0812">Transmembrane</keyword>
<evidence type="ECO:0000256" key="3">
    <source>
        <dbReference type="ARBA" id="ARBA00023136"/>
    </source>
</evidence>
<dbReference type="SUPFAM" id="SSF103473">
    <property type="entry name" value="MFS general substrate transporter"/>
    <property type="match status" value="1"/>
</dbReference>
<gene>
    <name evidence="6" type="ORF">DES45_11281</name>
</gene>
<feature type="transmembrane region" description="Helical" evidence="4">
    <location>
        <begin position="121"/>
        <end position="139"/>
    </location>
</feature>
<feature type="transmembrane region" description="Helical" evidence="4">
    <location>
        <begin position="32"/>
        <end position="51"/>
    </location>
</feature>
<feature type="transmembrane region" description="Helical" evidence="4">
    <location>
        <begin position="95"/>
        <end position="115"/>
    </location>
</feature>
<dbReference type="AlphaFoldDB" id="A0A370HAX1"/>
<protein>
    <submittedName>
        <fullName evidence="6">MFS transporter</fullName>
    </submittedName>
</protein>
<keyword evidence="2 4" id="KW-1133">Transmembrane helix</keyword>
<name>A0A370HAX1_9HYPH</name>
<evidence type="ECO:0000313" key="7">
    <source>
        <dbReference type="Proteomes" id="UP000254925"/>
    </source>
</evidence>
<dbReference type="EMBL" id="QQBB01000012">
    <property type="protein sequence ID" value="RDI53877.1"/>
    <property type="molecule type" value="Genomic_DNA"/>
</dbReference>
<keyword evidence="3 4" id="KW-0472">Membrane</keyword>
<evidence type="ECO:0000313" key="6">
    <source>
        <dbReference type="EMBL" id="RDI53877.1"/>
    </source>
</evidence>
<reference evidence="6 7" key="1">
    <citation type="submission" date="2018-07" db="EMBL/GenBank/DDBJ databases">
        <title>Genomic Encyclopedia of Type Strains, Phase IV (KMG-IV): sequencing the most valuable type-strain genomes for metagenomic binning, comparative biology and taxonomic classification.</title>
        <authorList>
            <person name="Goeker M."/>
        </authorList>
    </citation>
    <scope>NUCLEOTIDE SEQUENCE [LARGE SCALE GENOMIC DNA]</scope>
    <source>
        <strain evidence="6 7">DSM 14364</strain>
    </source>
</reference>
<proteinExistence type="predicted"/>
<dbReference type="InterPro" id="IPR011701">
    <property type="entry name" value="MFS"/>
</dbReference>
<feature type="transmembrane region" description="Helical" evidence="4">
    <location>
        <begin position="63"/>
        <end position="83"/>
    </location>
</feature>
<organism evidence="6 7">
    <name type="scientific">Microvirga subterranea</name>
    <dbReference type="NCBI Taxonomy" id="186651"/>
    <lineage>
        <taxon>Bacteria</taxon>
        <taxon>Pseudomonadati</taxon>
        <taxon>Pseudomonadota</taxon>
        <taxon>Alphaproteobacteria</taxon>
        <taxon>Hyphomicrobiales</taxon>
        <taxon>Methylobacteriaceae</taxon>
        <taxon>Microvirga</taxon>
    </lineage>
</organism>
<feature type="transmembrane region" description="Helical" evidence="4">
    <location>
        <begin position="6"/>
        <end position="25"/>
    </location>
</feature>
<dbReference type="InterPro" id="IPR036259">
    <property type="entry name" value="MFS_trans_sf"/>
</dbReference>
<sequence length="196" mass="21095">MLVRLLVPAPSISVAIFAPFAGLIADWYGWRLMLLAGVMLLVIAGCAGLFLPDLSTIFASRLVLGLVVALIMTAQTALTGDYFTDDRSALSGFEILAWNFGGLAFISLAGWFAAASPRLPFAIYGVAAVFLPLMWKVIVDPQGTSPVFPCSPAGKILPSFIMGSRLRTARASSSRDEHVHFRHADPVVVFLRDGRL</sequence>
<evidence type="ECO:0000256" key="2">
    <source>
        <dbReference type="ARBA" id="ARBA00022989"/>
    </source>
</evidence>
<comment type="caution">
    <text evidence="6">The sequence shown here is derived from an EMBL/GenBank/DDBJ whole genome shotgun (WGS) entry which is preliminary data.</text>
</comment>
<evidence type="ECO:0000259" key="5">
    <source>
        <dbReference type="PROSITE" id="PS50850"/>
    </source>
</evidence>
<keyword evidence="7" id="KW-1185">Reference proteome</keyword>
<accession>A0A370HAX1</accession>
<dbReference type="PROSITE" id="PS50850">
    <property type="entry name" value="MFS"/>
    <property type="match status" value="1"/>
</dbReference>
<dbReference type="InterPro" id="IPR020846">
    <property type="entry name" value="MFS_dom"/>
</dbReference>